<dbReference type="EMBL" id="JBHUDD010000144">
    <property type="protein sequence ID" value="MFD1510797.1"/>
    <property type="molecule type" value="Genomic_DNA"/>
</dbReference>
<sequence>MPQPSAVIVAHGFPSDPGPQETVMQALAARVGDHLPGWVLRGATLAAPGALDAALEGLDQPLVYPFFMAEGWFTGTELPRRLDGRGRAVAPFGVEPDLPYLCARIVADILAQRGWQAGDTALLLAAHGSQRSRTSADSAFAMAQQLRTRLGLRQITCGFVEEAPYLADAAKGLGQAICLPFFALRAGHVIEDIPQALQEAQFAGALLPPLGEDAGVPELIARSLQKAARP</sequence>
<dbReference type="RefSeq" id="WP_379917327.1">
    <property type="nucleotide sequence ID" value="NZ_JBHUDD010000144.1"/>
</dbReference>
<reference evidence="4" key="1">
    <citation type="journal article" date="2019" name="Int. J. Syst. Evol. Microbiol.">
        <title>The Global Catalogue of Microorganisms (GCM) 10K type strain sequencing project: providing services to taxonomists for standard genome sequencing and annotation.</title>
        <authorList>
            <consortium name="The Broad Institute Genomics Platform"/>
            <consortium name="The Broad Institute Genome Sequencing Center for Infectious Disease"/>
            <person name="Wu L."/>
            <person name="Ma J."/>
        </authorList>
    </citation>
    <scope>NUCLEOTIDE SEQUENCE [LARGE SCALE GENOMIC DNA]</scope>
    <source>
        <strain evidence="4">CGMCC 1.12477</strain>
    </source>
</reference>
<dbReference type="InterPro" id="IPR002762">
    <property type="entry name" value="CbiX-like"/>
</dbReference>
<dbReference type="CDD" id="cd03416">
    <property type="entry name" value="CbiX_SirB_N"/>
    <property type="match status" value="1"/>
</dbReference>
<evidence type="ECO:0000313" key="4">
    <source>
        <dbReference type="Proteomes" id="UP001597186"/>
    </source>
</evidence>
<accession>A0ABW4EK01</accession>
<keyword evidence="2" id="KW-0456">Lyase</keyword>
<protein>
    <submittedName>
        <fullName evidence="3">Sirohydrochlorin chelatase</fullName>
    </submittedName>
</protein>
<evidence type="ECO:0000313" key="3">
    <source>
        <dbReference type="EMBL" id="MFD1510797.1"/>
    </source>
</evidence>
<dbReference type="PANTHER" id="PTHR33542">
    <property type="entry name" value="SIROHYDROCHLORIN FERROCHELATASE, CHLOROPLASTIC"/>
    <property type="match status" value="1"/>
</dbReference>
<organism evidence="3 4">
    <name type="scientific">Lacimonas salitolerans</name>
    <dbReference type="NCBI Taxonomy" id="1323750"/>
    <lineage>
        <taxon>Bacteria</taxon>
        <taxon>Pseudomonadati</taxon>
        <taxon>Pseudomonadota</taxon>
        <taxon>Alphaproteobacteria</taxon>
        <taxon>Rhodobacterales</taxon>
        <taxon>Paracoccaceae</taxon>
        <taxon>Lacimonas</taxon>
    </lineage>
</organism>
<evidence type="ECO:0000256" key="2">
    <source>
        <dbReference type="ARBA" id="ARBA00023239"/>
    </source>
</evidence>
<comment type="caution">
    <text evidence="3">The sequence shown here is derived from an EMBL/GenBank/DDBJ whole genome shotgun (WGS) entry which is preliminary data.</text>
</comment>
<dbReference type="Pfam" id="PF01903">
    <property type="entry name" value="CbiX"/>
    <property type="match status" value="1"/>
</dbReference>
<evidence type="ECO:0000256" key="1">
    <source>
        <dbReference type="ARBA" id="ARBA00022723"/>
    </source>
</evidence>
<dbReference type="Gene3D" id="3.40.50.1400">
    <property type="match status" value="2"/>
</dbReference>
<dbReference type="SUPFAM" id="SSF53800">
    <property type="entry name" value="Chelatase"/>
    <property type="match status" value="2"/>
</dbReference>
<proteinExistence type="predicted"/>
<dbReference type="PANTHER" id="PTHR33542:SF3">
    <property type="entry name" value="SIROHYDROCHLORIN FERROCHELATASE, CHLOROPLASTIC"/>
    <property type="match status" value="1"/>
</dbReference>
<keyword evidence="1" id="KW-0479">Metal-binding</keyword>
<dbReference type="Proteomes" id="UP001597186">
    <property type="component" value="Unassembled WGS sequence"/>
</dbReference>
<name>A0ABW4EK01_9RHOB</name>
<keyword evidence="4" id="KW-1185">Reference proteome</keyword>
<dbReference type="InterPro" id="IPR050963">
    <property type="entry name" value="Sirohydro_Cobaltochel/CbiX"/>
</dbReference>
<gene>
    <name evidence="3" type="ORF">ACFTOW_15545</name>
</gene>